<evidence type="ECO:0000313" key="8">
    <source>
        <dbReference type="Proteomes" id="UP001194469"/>
    </source>
</evidence>
<name>A0ABS0J1T9_9BACT</name>
<proteinExistence type="predicted"/>
<evidence type="ECO:0000256" key="1">
    <source>
        <dbReference type="ARBA" id="ARBA00022741"/>
    </source>
</evidence>
<dbReference type="PRINTS" id="PR01590">
    <property type="entry name" value="HTHFIS"/>
</dbReference>
<protein>
    <submittedName>
        <fullName evidence="7">Sigma-54-dependent Fis family transcriptional regulator</fullName>
    </submittedName>
</protein>
<dbReference type="InterPro" id="IPR013656">
    <property type="entry name" value="PAS_4"/>
</dbReference>
<dbReference type="InterPro" id="IPR025662">
    <property type="entry name" value="Sigma_54_int_dom_ATP-bd_1"/>
</dbReference>
<dbReference type="Gene3D" id="3.30.450.20">
    <property type="entry name" value="PAS domain"/>
    <property type="match status" value="1"/>
</dbReference>
<dbReference type="Pfam" id="PF02954">
    <property type="entry name" value="HTH_8"/>
    <property type="match status" value="1"/>
</dbReference>
<keyword evidence="3" id="KW-0805">Transcription regulation</keyword>
<keyword evidence="1" id="KW-0547">Nucleotide-binding</keyword>
<dbReference type="Proteomes" id="UP001194469">
    <property type="component" value="Unassembled WGS sequence"/>
</dbReference>
<evidence type="ECO:0000256" key="3">
    <source>
        <dbReference type="ARBA" id="ARBA00023015"/>
    </source>
</evidence>
<dbReference type="PANTHER" id="PTHR32071">
    <property type="entry name" value="TRANSCRIPTIONAL REGULATORY PROTEIN"/>
    <property type="match status" value="1"/>
</dbReference>
<keyword evidence="8" id="KW-1185">Reference proteome</keyword>
<dbReference type="Pfam" id="PF25601">
    <property type="entry name" value="AAA_lid_14"/>
    <property type="match status" value="1"/>
</dbReference>
<dbReference type="InterPro" id="IPR027417">
    <property type="entry name" value="P-loop_NTPase"/>
</dbReference>
<sequence>MAEGTTQGMTAALGPLLQGLFDQSVAARTLLDRIPLPLALVSAERRVVFLNQAACALTAMSPERARNLPCRYVFRCSLCTGGCPLDVVDKSPTAAVAPVAREADIVNADRARIPVRVTCGALTAPDGSRVGYFETLEDLRLFRPAEARPEWPQGFGDMLGHSAEMERVFRLLPGIAQTDSSVLVTGETGTGKDLLAEALHNASNRAKGPFVKVNCGALPESLLESELFGHQKGAFTGASENKPGRFRLAHNGTLFLTEVGDLPLPLQVKLLTFLDDKIIHPLGSTRGVHVDVRIVAATHRDLRRMVREGRFREDLLYRLNVVRFHLPPLRERGDDIALFLAHYLKVYAGLFGKRLAGFSPAAERVLLQHAYPGNVRELRNIVEYCVNVCQDTHVDVPHLPRYLLEETGEAEASGGGVHAPAGLRAGQGMRGEGAQALGGGAHGRAGGPDPAGTEWAATGMAVAGSGAVGKGHSGQGVPPVGAPRGDATWAEAERRLIMEALLRARGRRGAAAAELGWARTTLWRKMRQYGLDQ</sequence>
<dbReference type="RefSeq" id="WP_196608547.1">
    <property type="nucleotide sequence ID" value="NZ_VRYY01000110.1"/>
</dbReference>
<dbReference type="InterPro" id="IPR035965">
    <property type="entry name" value="PAS-like_dom_sf"/>
</dbReference>
<feature type="compositionally biased region" description="Gly residues" evidence="5">
    <location>
        <begin position="428"/>
        <end position="446"/>
    </location>
</feature>
<evidence type="ECO:0000256" key="5">
    <source>
        <dbReference type="SAM" id="MobiDB-lite"/>
    </source>
</evidence>
<dbReference type="SUPFAM" id="SSF52540">
    <property type="entry name" value="P-loop containing nucleoside triphosphate hydrolases"/>
    <property type="match status" value="1"/>
</dbReference>
<dbReference type="SMART" id="SM00382">
    <property type="entry name" value="AAA"/>
    <property type="match status" value="1"/>
</dbReference>
<dbReference type="InterPro" id="IPR002197">
    <property type="entry name" value="HTH_Fis"/>
</dbReference>
<evidence type="ECO:0000256" key="2">
    <source>
        <dbReference type="ARBA" id="ARBA00022840"/>
    </source>
</evidence>
<comment type="caution">
    <text evidence="7">The sequence shown here is derived from an EMBL/GenBank/DDBJ whole genome shotgun (WGS) entry which is preliminary data.</text>
</comment>
<dbReference type="InterPro" id="IPR003593">
    <property type="entry name" value="AAA+_ATPase"/>
</dbReference>
<dbReference type="Pfam" id="PF00158">
    <property type="entry name" value="Sigma54_activat"/>
    <property type="match status" value="1"/>
</dbReference>
<dbReference type="InterPro" id="IPR002078">
    <property type="entry name" value="Sigma_54_int"/>
</dbReference>
<dbReference type="SUPFAM" id="SSF46689">
    <property type="entry name" value="Homeodomain-like"/>
    <property type="match status" value="1"/>
</dbReference>
<reference evidence="7 8" key="1">
    <citation type="submission" date="2019-08" db="EMBL/GenBank/DDBJ databases">
        <authorList>
            <person name="Luo N."/>
        </authorList>
    </citation>
    <scope>NUCLEOTIDE SEQUENCE [LARGE SCALE GENOMIC DNA]</scope>
    <source>
        <strain evidence="7 8">NCIMB 9442</strain>
    </source>
</reference>
<dbReference type="PROSITE" id="PS50045">
    <property type="entry name" value="SIGMA54_INTERACT_4"/>
    <property type="match status" value="1"/>
</dbReference>
<dbReference type="EMBL" id="VRYY01000110">
    <property type="protein sequence ID" value="MBG3876393.1"/>
    <property type="molecule type" value="Genomic_DNA"/>
</dbReference>
<keyword evidence="2" id="KW-0067">ATP-binding</keyword>
<accession>A0ABS0J1T9</accession>
<keyword evidence="4" id="KW-0804">Transcription</keyword>
<dbReference type="Gene3D" id="3.40.50.300">
    <property type="entry name" value="P-loop containing nucleotide triphosphate hydrolases"/>
    <property type="match status" value="1"/>
</dbReference>
<dbReference type="CDD" id="cd00009">
    <property type="entry name" value="AAA"/>
    <property type="match status" value="1"/>
</dbReference>
<feature type="region of interest" description="Disordered" evidence="5">
    <location>
        <begin position="412"/>
        <end position="453"/>
    </location>
</feature>
<dbReference type="PROSITE" id="PS00688">
    <property type="entry name" value="SIGMA54_INTERACT_3"/>
    <property type="match status" value="1"/>
</dbReference>
<dbReference type="InterPro" id="IPR025944">
    <property type="entry name" value="Sigma_54_int_dom_CS"/>
</dbReference>
<dbReference type="InterPro" id="IPR058031">
    <property type="entry name" value="AAA_lid_NorR"/>
</dbReference>
<dbReference type="PROSITE" id="PS00675">
    <property type="entry name" value="SIGMA54_INTERACT_1"/>
    <property type="match status" value="1"/>
</dbReference>
<feature type="domain" description="Sigma-54 factor interaction" evidence="6">
    <location>
        <begin position="158"/>
        <end position="387"/>
    </location>
</feature>
<dbReference type="InterPro" id="IPR009057">
    <property type="entry name" value="Homeodomain-like_sf"/>
</dbReference>
<evidence type="ECO:0000256" key="4">
    <source>
        <dbReference type="ARBA" id="ARBA00023163"/>
    </source>
</evidence>
<organism evidence="7 8">
    <name type="scientific">Nitratidesulfovibrio oxamicus</name>
    <dbReference type="NCBI Taxonomy" id="32016"/>
    <lineage>
        <taxon>Bacteria</taxon>
        <taxon>Pseudomonadati</taxon>
        <taxon>Thermodesulfobacteriota</taxon>
        <taxon>Desulfovibrionia</taxon>
        <taxon>Desulfovibrionales</taxon>
        <taxon>Desulfovibrionaceae</taxon>
        <taxon>Nitratidesulfovibrio</taxon>
    </lineage>
</organism>
<evidence type="ECO:0000259" key="6">
    <source>
        <dbReference type="PROSITE" id="PS50045"/>
    </source>
</evidence>
<dbReference type="SUPFAM" id="SSF55785">
    <property type="entry name" value="PYP-like sensor domain (PAS domain)"/>
    <property type="match status" value="1"/>
</dbReference>
<evidence type="ECO:0000313" key="7">
    <source>
        <dbReference type="EMBL" id="MBG3876393.1"/>
    </source>
</evidence>
<dbReference type="Pfam" id="PF08448">
    <property type="entry name" value="PAS_4"/>
    <property type="match status" value="1"/>
</dbReference>
<dbReference type="Gene3D" id="1.10.10.60">
    <property type="entry name" value="Homeodomain-like"/>
    <property type="match status" value="1"/>
</dbReference>
<dbReference type="Gene3D" id="1.10.8.60">
    <property type="match status" value="1"/>
</dbReference>
<gene>
    <name evidence="7" type="ORF">FVW20_04965</name>
</gene>